<dbReference type="GO" id="GO:0005829">
    <property type="term" value="C:cytosol"/>
    <property type="evidence" value="ECO:0007669"/>
    <property type="project" value="TreeGrafter"/>
</dbReference>
<feature type="region of interest" description="Disordered" evidence="1">
    <location>
        <begin position="618"/>
        <end position="747"/>
    </location>
</feature>
<dbReference type="EMBL" id="AWGH01000002">
    <property type="protein sequence ID" value="ODO07554.1"/>
    <property type="molecule type" value="Genomic_DNA"/>
</dbReference>
<feature type="region of interest" description="Disordered" evidence="1">
    <location>
        <begin position="347"/>
        <end position="431"/>
    </location>
</feature>
<proteinExistence type="predicted"/>
<dbReference type="AlphaFoldDB" id="A0A1E3K340"/>
<feature type="compositionally biased region" description="Low complexity" evidence="1">
    <location>
        <begin position="12"/>
        <end position="33"/>
    </location>
</feature>
<dbReference type="RefSeq" id="XP_019035031.1">
    <property type="nucleotide sequence ID" value="XM_019173305.1"/>
</dbReference>
<evidence type="ECO:0000313" key="4">
    <source>
        <dbReference type="Proteomes" id="UP000094819"/>
    </source>
</evidence>
<organism evidence="3 4">
    <name type="scientific">Cryptococcus wingfieldii CBS 7118</name>
    <dbReference type="NCBI Taxonomy" id="1295528"/>
    <lineage>
        <taxon>Eukaryota</taxon>
        <taxon>Fungi</taxon>
        <taxon>Dikarya</taxon>
        <taxon>Basidiomycota</taxon>
        <taxon>Agaricomycotina</taxon>
        <taxon>Tremellomycetes</taxon>
        <taxon>Tremellales</taxon>
        <taxon>Cryptococcaceae</taxon>
        <taxon>Cryptococcus</taxon>
    </lineage>
</organism>
<feature type="compositionally biased region" description="Polar residues" evidence="1">
    <location>
        <begin position="623"/>
        <end position="640"/>
    </location>
</feature>
<reference evidence="3 4" key="1">
    <citation type="submission" date="2016-06" db="EMBL/GenBank/DDBJ databases">
        <title>Evolution of pathogenesis and genome organization in the Tremellales.</title>
        <authorList>
            <person name="Cuomo C."/>
            <person name="Litvintseva A."/>
            <person name="Heitman J."/>
            <person name="Chen Y."/>
            <person name="Sun S."/>
            <person name="Springer D."/>
            <person name="Dromer F."/>
            <person name="Young S."/>
            <person name="Zeng Q."/>
            <person name="Chapman S."/>
            <person name="Gujja S."/>
            <person name="Saif S."/>
            <person name="Birren B."/>
        </authorList>
    </citation>
    <scope>NUCLEOTIDE SEQUENCE [LARGE SCALE GENOMIC DNA]</scope>
    <source>
        <strain evidence="3 4">CBS 7118</strain>
    </source>
</reference>
<dbReference type="Proteomes" id="UP000094819">
    <property type="component" value="Unassembled WGS sequence"/>
</dbReference>
<sequence length="910" mass="96132">MPARWTIGGHVSNASGGSSRASSRASSPTRGPSLTSRPSQIMLPSRRREGAEFGADSADHFSSAQPSPAYDSTPVQTPGWGASTPGWATPSAMSTPGGSNYGSHALDIALDNDHLVLRGQGGDMEPAYLAGRVELNLSESTNIKEINMTMTGKAKVQFADAGNAGSKNRHFTHPIITHDWSFLQGGKGHAHTLKAGYHSFPFSFTLEGNLPSTLRTYSGDAIIVYKLRATVVRSGFASNYTAAKEFSLTRMFTTEALEFNQTLEIENTWPGKVMYSLTLPYKAYAAGDDIPVNVKFMPLAKGVRVTNVVSVLKEYTLVHTRHSSHPDTRVDSCIKHEIKDGRAIELAREPIRPPQHWDGAVSNRGSASTSRHPSPNHTPVASTRGRLAPNTSTRPPDSYFPDAIGNTGSSSAASTSAQPEASSSNADLASLAESSRTDIEIGDDEIDTHFTIPIPAWVTPSHSIHPVFITHKIKWSCSISNPDGHTSELRCALPITILSHSLLDEARSASASTRGLLFGGNQSEEQPVDLPSYSNHVYDRIAVADSGSATGFFPRSVAATPMGSPHDDTPPRSRAPSRPGSPVRGRSGDSTPAASDVPPRRQLSNFVDSELLMSLGALRPHSNGVSPNSTPPDSRASSRPLSRRGSRTNLSGWSSMSASRAGSRAGSRASSPERGSGNSSTVGSYNEEGAHMRPNFDRHRSTGLHGLFHLPKGMRPLSHLGSGGGSGSRPILRNNGTSSNLSLPNSNVIPRNASVPGDLEAAGAQGGAGANGGNHVSFAPHAVTFEPERSTRFELGAPDTPDADDDEDIDPMTQVPSYDIASRGFLGGGIVPIDSRLPTYDASERSMQRTRSGTEIGGSGGLLRPRSDTALVQMGAQAAADAEGRAAEDDSGAPSGALNALGLGDRYDRA</sequence>
<dbReference type="GeneID" id="30190346"/>
<feature type="region of interest" description="Disordered" evidence="1">
    <location>
        <begin position="554"/>
        <end position="602"/>
    </location>
</feature>
<feature type="region of interest" description="Disordered" evidence="1">
    <location>
        <begin position="1"/>
        <end position="98"/>
    </location>
</feature>
<dbReference type="Pfam" id="PF02752">
    <property type="entry name" value="Arrestin_C"/>
    <property type="match status" value="1"/>
</dbReference>
<gene>
    <name evidence="3" type="ORF">L198_01133</name>
</gene>
<feature type="compositionally biased region" description="Basic and acidic residues" evidence="1">
    <location>
        <begin position="688"/>
        <end position="700"/>
    </location>
</feature>
<feature type="domain" description="Arrestin C-terminal-like" evidence="2">
    <location>
        <begin position="269"/>
        <end position="502"/>
    </location>
</feature>
<dbReference type="GO" id="GO:0070086">
    <property type="term" value="P:ubiquitin-dependent endocytosis"/>
    <property type="evidence" value="ECO:0007669"/>
    <property type="project" value="TreeGrafter"/>
</dbReference>
<dbReference type="InterPro" id="IPR050357">
    <property type="entry name" value="Arrestin_domain-protein"/>
</dbReference>
<protein>
    <recommendedName>
        <fullName evidence="2">Arrestin C-terminal-like domain-containing protein</fullName>
    </recommendedName>
</protein>
<name>A0A1E3K340_9TREE</name>
<dbReference type="GO" id="GO:0005886">
    <property type="term" value="C:plasma membrane"/>
    <property type="evidence" value="ECO:0007669"/>
    <property type="project" value="TreeGrafter"/>
</dbReference>
<feature type="region of interest" description="Disordered" evidence="1">
    <location>
        <begin position="844"/>
        <end position="910"/>
    </location>
</feature>
<dbReference type="OrthoDB" id="2333384at2759"/>
<evidence type="ECO:0000256" key="1">
    <source>
        <dbReference type="SAM" id="MobiDB-lite"/>
    </source>
</evidence>
<accession>A0A1E3K340</accession>
<dbReference type="SMART" id="SM01017">
    <property type="entry name" value="Arrestin_C"/>
    <property type="match status" value="1"/>
</dbReference>
<evidence type="ECO:0000259" key="2">
    <source>
        <dbReference type="SMART" id="SM01017"/>
    </source>
</evidence>
<dbReference type="GO" id="GO:0030674">
    <property type="term" value="F:protein-macromolecule adaptor activity"/>
    <property type="evidence" value="ECO:0007669"/>
    <property type="project" value="TreeGrafter"/>
</dbReference>
<feature type="compositionally biased region" description="Low complexity" evidence="1">
    <location>
        <begin position="572"/>
        <end position="590"/>
    </location>
</feature>
<dbReference type="GO" id="GO:0031625">
    <property type="term" value="F:ubiquitin protein ligase binding"/>
    <property type="evidence" value="ECO:0007669"/>
    <property type="project" value="TreeGrafter"/>
</dbReference>
<dbReference type="Gene3D" id="2.60.40.640">
    <property type="match status" value="1"/>
</dbReference>
<feature type="compositionally biased region" description="Polar residues" evidence="1">
    <location>
        <begin position="363"/>
        <end position="381"/>
    </location>
</feature>
<feature type="compositionally biased region" description="Low complexity" evidence="1">
    <location>
        <begin position="409"/>
        <end position="431"/>
    </location>
</feature>
<dbReference type="PANTHER" id="PTHR11188">
    <property type="entry name" value="ARRESTIN DOMAIN CONTAINING PROTEIN"/>
    <property type="match status" value="1"/>
</dbReference>
<evidence type="ECO:0000313" key="3">
    <source>
        <dbReference type="EMBL" id="ODO07554.1"/>
    </source>
</evidence>
<dbReference type="PANTHER" id="PTHR11188:SF17">
    <property type="entry name" value="FI21816P1"/>
    <property type="match status" value="1"/>
</dbReference>
<dbReference type="InterPro" id="IPR011022">
    <property type="entry name" value="Arrestin_C-like"/>
</dbReference>
<comment type="caution">
    <text evidence="3">The sequence shown here is derived from an EMBL/GenBank/DDBJ whole genome shotgun (WGS) entry which is preliminary data.</text>
</comment>
<dbReference type="SUPFAM" id="SSF81296">
    <property type="entry name" value="E set domains"/>
    <property type="match status" value="1"/>
</dbReference>
<dbReference type="Pfam" id="PF00339">
    <property type="entry name" value="Arrestin_N"/>
    <property type="match status" value="1"/>
</dbReference>
<feature type="compositionally biased region" description="Polar residues" evidence="1">
    <location>
        <begin position="734"/>
        <end position="747"/>
    </location>
</feature>
<dbReference type="InterPro" id="IPR014756">
    <property type="entry name" value="Ig_E-set"/>
</dbReference>
<dbReference type="InterPro" id="IPR011021">
    <property type="entry name" value="Arrestin-like_N"/>
</dbReference>
<keyword evidence="4" id="KW-1185">Reference proteome</keyword>
<dbReference type="InterPro" id="IPR014752">
    <property type="entry name" value="Arrestin-like_C"/>
</dbReference>
<feature type="compositionally biased region" description="Low complexity" evidence="1">
    <location>
        <begin position="651"/>
        <end position="677"/>
    </location>
</feature>